<evidence type="ECO:0000256" key="1">
    <source>
        <dbReference type="ARBA" id="ARBA00022814"/>
    </source>
</evidence>
<dbReference type="NCBIfam" id="NF033644">
    <property type="entry name" value="antiterm_UpxY"/>
    <property type="match status" value="1"/>
</dbReference>
<sequence>MMVVREPGYSWLVIATRPRSEKKVAMCLQRLGIDYYLPVQRQLHQWKDRKKWVDVVLFPSYVFVYLDKANRNAVFEVEGVLRFVSFQGRPAVVSQSDLQRISLLCSGPEVPEICREVLLSGDRVEVVGGALCGLQGVLTENLNESRLNVSISGLGCHLSVIIDRKLVRKL</sequence>
<dbReference type="InterPro" id="IPR006645">
    <property type="entry name" value="NGN-like_dom"/>
</dbReference>
<dbReference type="CDD" id="cd09895">
    <property type="entry name" value="NGN_SP_UpxY"/>
    <property type="match status" value="1"/>
</dbReference>
<dbReference type="InterPro" id="IPR043425">
    <property type="entry name" value="NusG-like"/>
</dbReference>
<dbReference type="SMART" id="SM00738">
    <property type="entry name" value="NGN"/>
    <property type="match status" value="1"/>
</dbReference>
<dbReference type="RefSeq" id="WP_344824127.1">
    <property type="nucleotide sequence ID" value="NZ_BAABEZ010000018.1"/>
</dbReference>
<dbReference type="Proteomes" id="UP001501410">
    <property type="component" value="Unassembled WGS sequence"/>
</dbReference>
<keyword evidence="6" id="KW-1185">Reference proteome</keyword>
<organism evidence="5 6">
    <name type="scientific">Rurimicrobium arvi</name>
    <dbReference type="NCBI Taxonomy" id="2049916"/>
    <lineage>
        <taxon>Bacteria</taxon>
        <taxon>Pseudomonadati</taxon>
        <taxon>Bacteroidota</taxon>
        <taxon>Chitinophagia</taxon>
        <taxon>Chitinophagales</taxon>
        <taxon>Chitinophagaceae</taxon>
        <taxon>Rurimicrobium</taxon>
    </lineage>
</organism>
<name>A0ABP8MPY6_9BACT</name>
<proteinExistence type="predicted"/>
<dbReference type="Gene3D" id="3.30.70.940">
    <property type="entry name" value="NusG, N-terminal domain"/>
    <property type="match status" value="1"/>
</dbReference>
<gene>
    <name evidence="5" type="ORF">GCM10023092_12610</name>
</gene>
<evidence type="ECO:0000256" key="3">
    <source>
        <dbReference type="ARBA" id="ARBA00023163"/>
    </source>
</evidence>
<dbReference type="InterPro" id="IPR036735">
    <property type="entry name" value="NGN_dom_sf"/>
</dbReference>
<comment type="caution">
    <text evidence="5">The sequence shown here is derived from an EMBL/GenBank/DDBJ whole genome shotgun (WGS) entry which is preliminary data.</text>
</comment>
<evidence type="ECO:0000256" key="2">
    <source>
        <dbReference type="ARBA" id="ARBA00023015"/>
    </source>
</evidence>
<accession>A0ABP8MPY6</accession>
<dbReference type="PANTHER" id="PTHR30265:SF4">
    <property type="entry name" value="KOW MOTIF FAMILY PROTEIN, EXPRESSED"/>
    <property type="match status" value="1"/>
</dbReference>
<evidence type="ECO:0000313" key="6">
    <source>
        <dbReference type="Proteomes" id="UP001501410"/>
    </source>
</evidence>
<keyword evidence="1" id="KW-0889">Transcription antitermination</keyword>
<evidence type="ECO:0000313" key="5">
    <source>
        <dbReference type="EMBL" id="GAA4452930.1"/>
    </source>
</evidence>
<dbReference type="Pfam" id="PF02357">
    <property type="entry name" value="NusG"/>
    <property type="match status" value="1"/>
</dbReference>
<protein>
    <submittedName>
        <fullName evidence="5">UpxY family transcription antiterminator</fullName>
    </submittedName>
</protein>
<keyword evidence="2" id="KW-0805">Transcription regulation</keyword>
<dbReference type="PANTHER" id="PTHR30265">
    <property type="entry name" value="RHO-INTERACTING TRANSCRIPTION TERMINATION FACTOR NUSG"/>
    <property type="match status" value="1"/>
</dbReference>
<dbReference type="EMBL" id="BAABEZ010000018">
    <property type="protein sequence ID" value="GAA4452930.1"/>
    <property type="molecule type" value="Genomic_DNA"/>
</dbReference>
<feature type="domain" description="NusG-like N-terminal" evidence="4">
    <location>
        <begin position="8"/>
        <end position="105"/>
    </location>
</feature>
<keyword evidence="3" id="KW-0804">Transcription</keyword>
<evidence type="ECO:0000259" key="4">
    <source>
        <dbReference type="SMART" id="SM00738"/>
    </source>
</evidence>
<reference evidence="6" key="1">
    <citation type="journal article" date="2019" name="Int. J. Syst. Evol. Microbiol.">
        <title>The Global Catalogue of Microorganisms (GCM) 10K type strain sequencing project: providing services to taxonomists for standard genome sequencing and annotation.</title>
        <authorList>
            <consortium name="The Broad Institute Genomics Platform"/>
            <consortium name="The Broad Institute Genome Sequencing Center for Infectious Disease"/>
            <person name="Wu L."/>
            <person name="Ma J."/>
        </authorList>
    </citation>
    <scope>NUCLEOTIDE SEQUENCE [LARGE SCALE GENOMIC DNA]</scope>
    <source>
        <strain evidence="6">JCM 31921</strain>
    </source>
</reference>
<dbReference type="SUPFAM" id="SSF82679">
    <property type="entry name" value="N-utilization substance G protein NusG, N-terminal domain"/>
    <property type="match status" value="1"/>
</dbReference>